<dbReference type="AlphaFoldDB" id="A0AA86VUD4"/>
<dbReference type="GO" id="GO:0009706">
    <property type="term" value="C:chloroplast inner membrane"/>
    <property type="evidence" value="ECO:0007669"/>
    <property type="project" value="TreeGrafter"/>
</dbReference>
<organism evidence="3 4">
    <name type="scientific">Sphenostylis stenocarpa</name>
    <dbReference type="NCBI Taxonomy" id="92480"/>
    <lineage>
        <taxon>Eukaryota</taxon>
        <taxon>Viridiplantae</taxon>
        <taxon>Streptophyta</taxon>
        <taxon>Embryophyta</taxon>
        <taxon>Tracheophyta</taxon>
        <taxon>Spermatophyta</taxon>
        <taxon>Magnoliopsida</taxon>
        <taxon>eudicotyledons</taxon>
        <taxon>Gunneridae</taxon>
        <taxon>Pentapetalae</taxon>
        <taxon>rosids</taxon>
        <taxon>fabids</taxon>
        <taxon>Fabales</taxon>
        <taxon>Fabaceae</taxon>
        <taxon>Papilionoideae</taxon>
        <taxon>50 kb inversion clade</taxon>
        <taxon>NPAAA clade</taxon>
        <taxon>indigoferoid/millettioid clade</taxon>
        <taxon>Phaseoleae</taxon>
        <taxon>Sphenostylis</taxon>
    </lineage>
</organism>
<keyword evidence="4" id="KW-1185">Reference proteome</keyword>
<keyword evidence="1" id="KW-0472">Membrane</keyword>
<evidence type="ECO:0000259" key="2">
    <source>
        <dbReference type="Pfam" id="PF02470"/>
    </source>
</evidence>
<dbReference type="Proteomes" id="UP001189624">
    <property type="component" value="Chromosome 8"/>
</dbReference>
<accession>A0AA86VUD4</accession>
<keyword evidence="1" id="KW-1133">Transmembrane helix</keyword>
<feature type="transmembrane region" description="Helical" evidence="1">
    <location>
        <begin position="91"/>
        <end position="114"/>
    </location>
</feature>
<dbReference type="PANTHER" id="PTHR34675:SF3">
    <property type="entry name" value="ABC-TYPE TRANSPORT SYSTEM PROTEIN"/>
    <property type="match status" value="1"/>
</dbReference>
<dbReference type="GO" id="GO:0005543">
    <property type="term" value="F:phospholipid binding"/>
    <property type="evidence" value="ECO:0007669"/>
    <property type="project" value="TreeGrafter"/>
</dbReference>
<feature type="domain" description="Mce/MlaD" evidence="2">
    <location>
        <begin position="124"/>
        <end position="171"/>
    </location>
</feature>
<dbReference type="Gramene" id="rna-AYBTSS11_LOCUS23198">
    <property type="protein sequence ID" value="CAJ1971199.1"/>
    <property type="gene ID" value="gene-AYBTSS11_LOCUS23198"/>
</dbReference>
<dbReference type="Pfam" id="PF02470">
    <property type="entry name" value="MlaD"/>
    <property type="match status" value="1"/>
</dbReference>
<evidence type="ECO:0000256" key="1">
    <source>
        <dbReference type="SAM" id="Phobius"/>
    </source>
</evidence>
<proteinExistence type="predicted"/>
<evidence type="ECO:0000313" key="4">
    <source>
        <dbReference type="Proteomes" id="UP001189624"/>
    </source>
</evidence>
<name>A0AA86VUD4_9FABA</name>
<sequence length="179" mass="19739">MVRNIALPVSSLPTNISSYLNTLQRNSPCFKPLPIRHQTHINRTRATSADAGHGQFAEAKDPAAPLLNIPHAVWRQTLKPLRDFGFSDRNIWEGGVGLFLVSGTVLFVLSLVWLRGFQIRSKFRKYTVVFLFAQACGISKGTPVRIRGATVGNVIGVNPSLETIEAIVEVSFNCNILLL</sequence>
<reference evidence="3" key="1">
    <citation type="submission" date="2023-10" db="EMBL/GenBank/DDBJ databases">
        <authorList>
            <person name="Domelevo Entfellner J.-B."/>
        </authorList>
    </citation>
    <scope>NUCLEOTIDE SEQUENCE</scope>
</reference>
<dbReference type="PANTHER" id="PTHR34675">
    <property type="entry name" value="PROTEIN TRIGALACTOSYLDIACYLGLYCEROL 2, CHLOROPLASTIC"/>
    <property type="match status" value="1"/>
</dbReference>
<gene>
    <name evidence="3" type="ORF">AYBTSS11_LOCUS23198</name>
</gene>
<keyword evidence="1" id="KW-0812">Transmembrane</keyword>
<dbReference type="GO" id="GO:0005319">
    <property type="term" value="F:lipid transporter activity"/>
    <property type="evidence" value="ECO:0007669"/>
    <property type="project" value="TreeGrafter"/>
</dbReference>
<protein>
    <recommendedName>
        <fullName evidence="2">Mce/MlaD domain-containing protein</fullName>
    </recommendedName>
</protein>
<dbReference type="InterPro" id="IPR039342">
    <property type="entry name" value="TGD2-like"/>
</dbReference>
<dbReference type="InterPro" id="IPR003399">
    <property type="entry name" value="Mce/MlaD"/>
</dbReference>
<evidence type="ECO:0000313" key="3">
    <source>
        <dbReference type="EMBL" id="CAJ1971199.1"/>
    </source>
</evidence>
<dbReference type="EMBL" id="OY731405">
    <property type="protein sequence ID" value="CAJ1971199.1"/>
    <property type="molecule type" value="Genomic_DNA"/>
</dbReference>